<dbReference type="InterPro" id="IPR007452">
    <property type="entry name" value="TamB_C"/>
</dbReference>
<keyword evidence="9" id="KW-1185">Reference proteome</keyword>
<protein>
    <recommendedName>
        <fullName evidence="7">Translocation and assembly module TamB C-terminal domain-containing protein</fullName>
    </recommendedName>
</protein>
<evidence type="ECO:0000256" key="2">
    <source>
        <dbReference type="ARBA" id="ARBA00022692"/>
    </source>
</evidence>
<dbReference type="Pfam" id="PF04357">
    <property type="entry name" value="TamB"/>
    <property type="match status" value="1"/>
</dbReference>
<keyword evidence="3 6" id="KW-1133">Transmembrane helix</keyword>
<organism evidence="8 9">
    <name type="scientific">Mesorhizobium kowhaii</name>
    <dbReference type="NCBI Taxonomy" id="1300272"/>
    <lineage>
        <taxon>Bacteria</taxon>
        <taxon>Pseudomonadati</taxon>
        <taxon>Pseudomonadota</taxon>
        <taxon>Alphaproteobacteria</taxon>
        <taxon>Hyphomicrobiales</taxon>
        <taxon>Phyllobacteriaceae</taxon>
        <taxon>Mesorhizobium</taxon>
    </lineage>
</organism>
<dbReference type="Proteomes" id="UP000248616">
    <property type="component" value="Unassembled WGS sequence"/>
</dbReference>
<accession>A0A2W7C9M2</accession>
<comment type="subcellular location">
    <subcellularLocation>
        <location evidence="1">Membrane</location>
        <topology evidence="1">Single-pass membrane protein</topology>
    </subcellularLocation>
</comment>
<evidence type="ECO:0000259" key="7">
    <source>
        <dbReference type="Pfam" id="PF04357"/>
    </source>
</evidence>
<comment type="caution">
    <text evidence="8">The sequence shown here is derived from an EMBL/GenBank/DDBJ whole genome shotgun (WGS) entry which is preliminary data.</text>
</comment>
<sequence>MKIFRRILRIVLYTLLIAVAGAIGALVVLTKTERGRDNLAGIISRLASSDDRKVTVSGIDGIWSGALSVDHVVLEDREGAWLVARKVAVDWSPLALLSKSFSAERIAAGRIELARLPVAGTQPAQSGGTTTLPVSLDIKQIDLPEIALGQDLAGSGIAELAAKGMLKADAAPLAVETTLNVTRHDGKQGNVDAKVHFAPADNKLDLDLKASEPAGGIIANLLNLPDAPPVEILVSGTGPLANWSGIGTFVVDGQIVTQLTGRHQLTDKGNHVEAKGDGDFARFLPENLKPLFAGKTSFDVAGTTTSAGGVSVDRANIDSDAVHGTASGIVDPAGASDLAVELATKGPPVVISVGSKAQPITLAINNATARAFGDGKTPIIDIGASFASIVAGGTRLDDLAAQIHSDGFDIQNRAGPVTVKLEAGGLKTDVATLAPLITGKVDVDLAGSVSKDAIAIDQGTLRSDALNASLTATVALADLSMQLKMNADAVATALPPQISSVLGARVKFSAIATRDPQGSFAANSISFTSGTLSASGTASAQGTDIQADIKGRLGDVSVLSPMVGVPVAGGVDFALSASGARTAPDFTVSADSDSLTASGRTVRTIKLTASGKADIANPAATVSLTGSVNDEPLDIKAALVTSEGKRSINGFLVSLGDNKVSGDLALDDKFMPLGTLTLDAPAIDQLAALAGQAVTGDIDGTIRFAKDGDAPSVAIDAKSTSIARGEVTAKAITVNALIANYLKAPAIAGSIKADSVISGTTEIGGIGVDLKRDGDWTNFAGGATISGIPATAAGRVKIADGTTSVEIASGEATVRGIKAAIAQPSTLSIANGTTSIEKLALDVGGGSVTLSGTAGQALDLAAQFSALPATLANDFSPGLDAVGTLGGTAQVTGSPSAPEVRFNAQLAGVETSQTRQAGLGPLAVDAAGSYTIAGGVALDHATLSGDKISGKAAGTLNPNGASDFALDLASAGPSLPLTLGSAESPIKLELQALSVKAAGQGTQPRLDISATLPSVATKLTKVEGVTVALHSDAFDLKARTGPISGTVSADRIGLDNPTIAPLIAGKVTAKVAGSLAADAVTIDSGSVTSDALNSGFNGRVSLADGAIELNLKADAASAALPAAVRGVLAERAELSAALMRDASGNVNVDGLKLASGALTAEGQASLADNKVAADIKGGLSDISLLSKDAKGAIAFALNAQGPATAPDLSLTVDSDRLLVAAREITGLKLTATGKADAANPAANVQLTGNVAGQALQGSAVLATANGKSAINGLLLSLGQNRISGDLALDGKFVPVGTIALDLPDIGPLAALALEKAEGDVRGTIAFSKNGAAPQVAIKAATASISRGDLQAKAVSIDALIANYLAAPVISGKIRADTVTSGGTVISGINVDLKRDGDWTGFSGGATVKGIPAQAAGRVKVANGTTTIELASGRATVQGIKAAIAQVSTVSIANGTTTLDRLVLNLGGGTATVTGKVGTALDINATLARVPMSLANSFSQGLDAAGSISGTVKVTGAPASPAVAFNIDATGVQTSQTRGAGIGAVGVSSSGTFAANKLTFNANVSDGAGLGLKGGGSVTTAGTPALVLDFNGAVPFGLLSQKLAAQGLSLSGTANVNVQVRGPATSPVIGGSVGTSGARLVDARSGLAVNDLAADVSIAGGVARINRLTGTLSTRGSLSASGTVGINPAQGFPADLSIKLVDGRYTDGRVVTANLGGDLTIKGPLTSAPVIAGTINLAKTVITVPDKLPGSLSALDVKHKNAPGAVRAQDKALRPPTTSGGGGGSGSGLNLDVTVNAPNQIFIQGRGVDAELGGSLRLTGPASSPHAVGTFTLQRGRLSILGKRLTFTEGTVGFSGSLVPYLNLTATTTTTSTTVTIVVSGEATNPKFSFSSVPALPEDEVLAQLIFGRSMSNLSPLQIAQLAEAAGQLAGVGGSTSLLENLRSAIGVDDLDVTTDDKGGTAVSAGKYLNDRTYVTIQKGDKPGSGKATIDLNVGRGVKLRGEANDAGEAKGGIFYEKEY</sequence>
<evidence type="ECO:0000313" key="9">
    <source>
        <dbReference type="Proteomes" id="UP000248616"/>
    </source>
</evidence>
<evidence type="ECO:0000313" key="8">
    <source>
        <dbReference type="EMBL" id="PZV39845.1"/>
    </source>
</evidence>
<evidence type="ECO:0000256" key="3">
    <source>
        <dbReference type="ARBA" id="ARBA00022989"/>
    </source>
</evidence>
<evidence type="ECO:0000256" key="5">
    <source>
        <dbReference type="SAM" id="MobiDB-lite"/>
    </source>
</evidence>
<dbReference type="PANTHER" id="PTHR36985:SF1">
    <property type="entry name" value="TRANSLOCATION AND ASSEMBLY MODULE SUBUNIT TAMB"/>
    <property type="match status" value="1"/>
</dbReference>
<name>A0A2W7C9M2_9HYPH</name>
<dbReference type="PANTHER" id="PTHR36985">
    <property type="entry name" value="TRANSLOCATION AND ASSEMBLY MODULE SUBUNIT TAMB"/>
    <property type="match status" value="1"/>
</dbReference>
<evidence type="ECO:0000256" key="4">
    <source>
        <dbReference type="ARBA" id="ARBA00023136"/>
    </source>
</evidence>
<keyword evidence="2 6" id="KW-0812">Transmembrane</keyword>
<gene>
    <name evidence="8" type="ORF">B5V02_07985</name>
</gene>
<dbReference type="OrthoDB" id="7784409at2"/>
<dbReference type="GO" id="GO:0005886">
    <property type="term" value="C:plasma membrane"/>
    <property type="evidence" value="ECO:0007669"/>
    <property type="project" value="InterPro"/>
</dbReference>
<proteinExistence type="predicted"/>
<feature type="region of interest" description="Disordered" evidence="5">
    <location>
        <begin position="1762"/>
        <end position="1789"/>
    </location>
</feature>
<reference evidence="9" key="1">
    <citation type="submission" date="2017-03" db="EMBL/GenBank/DDBJ databases">
        <authorList>
            <person name="Safronova V.I."/>
            <person name="Sazanova A.L."/>
            <person name="Chirak E.R."/>
        </authorList>
    </citation>
    <scope>NUCLEOTIDE SEQUENCE [LARGE SCALE GENOMIC DNA]</scope>
    <source>
        <strain evidence="9">Ach-343</strain>
    </source>
</reference>
<dbReference type="RefSeq" id="WP_111543585.1">
    <property type="nucleotide sequence ID" value="NZ_MZXV01000013.1"/>
</dbReference>
<dbReference type="EMBL" id="MZXV01000013">
    <property type="protein sequence ID" value="PZV39845.1"/>
    <property type="molecule type" value="Genomic_DNA"/>
</dbReference>
<dbReference type="GO" id="GO:0097347">
    <property type="term" value="C:TAM protein secretion complex"/>
    <property type="evidence" value="ECO:0007669"/>
    <property type="project" value="TreeGrafter"/>
</dbReference>
<keyword evidence="4 6" id="KW-0472">Membrane</keyword>
<dbReference type="GO" id="GO:0009306">
    <property type="term" value="P:protein secretion"/>
    <property type="evidence" value="ECO:0007669"/>
    <property type="project" value="InterPro"/>
</dbReference>
<feature type="domain" description="Translocation and assembly module TamB C-terminal" evidence="7">
    <location>
        <begin position="1666"/>
        <end position="2019"/>
    </location>
</feature>
<evidence type="ECO:0000256" key="1">
    <source>
        <dbReference type="ARBA" id="ARBA00004167"/>
    </source>
</evidence>
<feature type="transmembrane region" description="Helical" evidence="6">
    <location>
        <begin position="7"/>
        <end position="29"/>
    </location>
</feature>
<evidence type="ECO:0000256" key="6">
    <source>
        <dbReference type="SAM" id="Phobius"/>
    </source>
</evidence>